<evidence type="ECO:0000256" key="1">
    <source>
        <dbReference type="SAM" id="MobiDB-lite"/>
    </source>
</evidence>
<name>A0A8D8JIX4_CULPI</name>
<dbReference type="AlphaFoldDB" id="A0A8D8JIX4"/>
<feature type="compositionally biased region" description="Polar residues" evidence="1">
    <location>
        <begin position="24"/>
        <end position="36"/>
    </location>
</feature>
<sequence length="107" mass="12071">MPKESWEGKCVHERGRARNTLSCTTTTTHQAQGKRTTPNRHAGTRVRRSPCSEAAVYGTTNDESLSLTARRRIARIQTRGVAWKTPPLEDEKSTAREWRVSAEYGTE</sequence>
<protein>
    <submittedName>
        <fullName evidence="2">(northern house mosquito) hypothetical protein</fullName>
    </submittedName>
</protein>
<reference evidence="2" key="1">
    <citation type="submission" date="2021-05" db="EMBL/GenBank/DDBJ databases">
        <authorList>
            <person name="Alioto T."/>
            <person name="Alioto T."/>
            <person name="Gomez Garrido J."/>
        </authorList>
    </citation>
    <scope>NUCLEOTIDE SEQUENCE</scope>
</reference>
<evidence type="ECO:0000313" key="2">
    <source>
        <dbReference type="EMBL" id="CAG6571277.1"/>
    </source>
</evidence>
<accession>A0A8D8JIX4</accession>
<dbReference type="EMBL" id="HBUE01179943">
    <property type="protein sequence ID" value="CAG6519723.1"/>
    <property type="molecule type" value="Transcribed_RNA"/>
</dbReference>
<organism evidence="2">
    <name type="scientific">Culex pipiens</name>
    <name type="common">House mosquito</name>
    <dbReference type="NCBI Taxonomy" id="7175"/>
    <lineage>
        <taxon>Eukaryota</taxon>
        <taxon>Metazoa</taxon>
        <taxon>Ecdysozoa</taxon>
        <taxon>Arthropoda</taxon>
        <taxon>Hexapoda</taxon>
        <taxon>Insecta</taxon>
        <taxon>Pterygota</taxon>
        <taxon>Neoptera</taxon>
        <taxon>Endopterygota</taxon>
        <taxon>Diptera</taxon>
        <taxon>Nematocera</taxon>
        <taxon>Culicoidea</taxon>
        <taxon>Culicidae</taxon>
        <taxon>Culicinae</taxon>
        <taxon>Culicini</taxon>
        <taxon>Culex</taxon>
        <taxon>Culex</taxon>
    </lineage>
</organism>
<dbReference type="EMBL" id="HBUE01285547">
    <property type="protein sequence ID" value="CAG6571277.1"/>
    <property type="molecule type" value="Transcribed_RNA"/>
</dbReference>
<proteinExistence type="predicted"/>
<feature type="region of interest" description="Disordered" evidence="1">
    <location>
        <begin position="24"/>
        <end position="51"/>
    </location>
</feature>